<protein>
    <recommendedName>
        <fullName evidence="4">Transmembrane protein</fullName>
    </recommendedName>
</protein>
<dbReference type="RefSeq" id="WP_075048313.1">
    <property type="nucleotide sequence ID" value="NZ_CP012328.1"/>
</dbReference>
<dbReference type="AlphaFoldDB" id="A0A0K1P6A6"/>
<feature type="transmembrane region" description="Helical" evidence="1">
    <location>
        <begin position="198"/>
        <end position="218"/>
    </location>
</feature>
<dbReference type="EMBL" id="CP012328">
    <property type="protein sequence ID" value="AKU79719.1"/>
    <property type="molecule type" value="Genomic_DNA"/>
</dbReference>
<evidence type="ECO:0000313" key="3">
    <source>
        <dbReference type="Proteomes" id="UP000067243"/>
    </source>
</evidence>
<name>A0A0K1P6A6_9MOLU</name>
<feature type="transmembrane region" description="Helical" evidence="1">
    <location>
        <begin position="384"/>
        <end position="406"/>
    </location>
</feature>
<evidence type="ECO:0008006" key="4">
    <source>
        <dbReference type="Google" id="ProtNLM"/>
    </source>
</evidence>
<keyword evidence="3" id="KW-1185">Reference proteome</keyword>
<dbReference type="Proteomes" id="UP000067243">
    <property type="component" value="Chromosome"/>
</dbReference>
<reference evidence="2 3" key="1">
    <citation type="journal article" date="2015" name="Genome Announc.">
        <title>Complete Genome Sequence of Spiroplasma turonicum Strain Tab4cT, a Parasite of a Horse Fly, Haematopota sp. (Diptera: Tabanidae).</title>
        <authorList>
            <person name="Davis R.E."/>
            <person name="Shao J."/>
            <person name="Zhao Y."/>
            <person name="Gasparich G.E."/>
            <person name="Gaynor B.J."/>
            <person name="Donofrio N."/>
        </authorList>
    </citation>
    <scope>NUCLEOTIDE SEQUENCE [LARGE SCALE GENOMIC DNA]</scope>
    <source>
        <strain evidence="2 3">Tab4c</strain>
    </source>
</reference>
<keyword evidence="1" id="KW-1133">Transmembrane helix</keyword>
<dbReference type="OrthoDB" id="392088at2"/>
<keyword evidence="1" id="KW-0472">Membrane</keyword>
<organism evidence="2 3">
    <name type="scientific">Spiroplasma turonicum</name>
    <dbReference type="NCBI Taxonomy" id="216946"/>
    <lineage>
        <taxon>Bacteria</taxon>
        <taxon>Bacillati</taxon>
        <taxon>Mycoplasmatota</taxon>
        <taxon>Mollicutes</taxon>
        <taxon>Entomoplasmatales</taxon>
        <taxon>Spiroplasmataceae</taxon>
        <taxon>Spiroplasma</taxon>
    </lineage>
</organism>
<accession>A0A0K1P6A6</accession>
<dbReference type="KEGG" id="stur:STURON_00473"/>
<sequence length="471" mass="54578">MEPNKIYSDLIINLSNALKNDDLKQNSFKDPELKKQYTLFVDNLLALEINHSCLYKDKKWSSNFGKTLVNLYKEKIKFIKPDNKKIEDILSDLIFFQTFCFNNYKIEREKLNDNHDIDEEIIKSYSILPEGFIKTSNNEENVYVEPEVVDKDVEQPNYDSNNNSSNAFNASKVLLHPLQDQRFYPYNSKPKNTKLYKMILMGLFSAFVILYFIITGILNFSKYNIESADTFKEWGFNNEFIEKFSNFEGLNWPLSYSFSIPLISSVMGVLSILIIFLFSAYVAYLLIQPPRNYKDKYLVPWFIPIAIIFIVGMITYNFIGLFQFYFGKSNVTSTSIANILGQSVMGFKTTEEIANWLKDASVSDAINNMTNSLNSSLAYGALKVMFWIFFTIEVLCGGMAIFVIVINPRLDKNKLIKANNEYNNYINAAMQGKSYDIDKSLYESDEEISEFMNTIKNHKNKKNKNEDKDSE</sequence>
<dbReference type="PATRIC" id="fig|216946.3.peg.475"/>
<feature type="transmembrane region" description="Helical" evidence="1">
    <location>
        <begin position="298"/>
        <end position="319"/>
    </location>
</feature>
<feature type="transmembrane region" description="Helical" evidence="1">
    <location>
        <begin position="262"/>
        <end position="286"/>
    </location>
</feature>
<evidence type="ECO:0000313" key="2">
    <source>
        <dbReference type="EMBL" id="AKU79719.1"/>
    </source>
</evidence>
<evidence type="ECO:0000256" key="1">
    <source>
        <dbReference type="SAM" id="Phobius"/>
    </source>
</evidence>
<dbReference type="STRING" id="216946.STURO_v1c04710"/>
<proteinExistence type="predicted"/>
<keyword evidence="1" id="KW-0812">Transmembrane</keyword>
<gene>
    <name evidence="2" type="ORF">STURON_00473</name>
</gene>